<organism evidence="2 3">
    <name type="scientific">Rhizophlyctis rosea</name>
    <dbReference type="NCBI Taxonomy" id="64517"/>
    <lineage>
        <taxon>Eukaryota</taxon>
        <taxon>Fungi</taxon>
        <taxon>Fungi incertae sedis</taxon>
        <taxon>Chytridiomycota</taxon>
        <taxon>Chytridiomycota incertae sedis</taxon>
        <taxon>Chytridiomycetes</taxon>
        <taxon>Rhizophlyctidales</taxon>
        <taxon>Rhizophlyctidaceae</taxon>
        <taxon>Rhizophlyctis</taxon>
    </lineage>
</organism>
<evidence type="ECO:0000313" key="2">
    <source>
        <dbReference type="EMBL" id="KAJ3057456.1"/>
    </source>
</evidence>
<evidence type="ECO:0000313" key="3">
    <source>
        <dbReference type="Proteomes" id="UP001212841"/>
    </source>
</evidence>
<feature type="compositionally biased region" description="Basic and acidic residues" evidence="1">
    <location>
        <begin position="28"/>
        <end position="39"/>
    </location>
</feature>
<feature type="compositionally biased region" description="Polar residues" evidence="1">
    <location>
        <begin position="1"/>
        <end position="11"/>
    </location>
</feature>
<comment type="caution">
    <text evidence="2">The sequence shown here is derived from an EMBL/GenBank/DDBJ whole genome shotgun (WGS) entry which is preliminary data.</text>
</comment>
<name>A0AAD5SLX5_9FUNG</name>
<dbReference type="Pfam" id="PF10685">
    <property type="entry name" value="KGG"/>
    <property type="match status" value="1"/>
</dbReference>
<evidence type="ECO:0008006" key="4">
    <source>
        <dbReference type="Google" id="ProtNLM"/>
    </source>
</evidence>
<dbReference type="EMBL" id="JADGJD010000003">
    <property type="protein sequence ID" value="KAJ3057456.1"/>
    <property type="molecule type" value="Genomic_DNA"/>
</dbReference>
<keyword evidence="3" id="KW-1185">Reference proteome</keyword>
<reference evidence="2" key="1">
    <citation type="submission" date="2020-05" db="EMBL/GenBank/DDBJ databases">
        <title>Phylogenomic resolution of chytrid fungi.</title>
        <authorList>
            <person name="Stajich J.E."/>
            <person name="Amses K."/>
            <person name="Simmons R."/>
            <person name="Seto K."/>
            <person name="Myers J."/>
            <person name="Bonds A."/>
            <person name="Quandt C.A."/>
            <person name="Barry K."/>
            <person name="Liu P."/>
            <person name="Grigoriev I."/>
            <person name="Longcore J.E."/>
            <person name="James T.Y."/>
        </authorList>
    </citation>
    <scope>NUCLEOTIDE SEQUENCE</scope>
    <source>
        <strain evidence="2">JEL0318</strain>
    </source>
</reference>
<sequence>MSSTGNQNPGNFANRPKEEVQAIAQKGSEARHNKSHEEESAIAQKAAATRKEHDPDAFKKMGEKGGHATGASAEDDE</sequence>
<accession>A0AAD5SLX5</accession>
<feature type="region of interest" description="Disordered" evidence="1">
    <location>
        <begin position="1"/>
        <end position="77"/>
    </location>
</feature>
<dbReference type="InterPro" id="IPR019626">
    <property type="entry name" value="Stress-induced_KGG_rpt"/>
</dbReference>
<evidence type="ECO:0000256" key="1">
    <source>
        <dbReference type="SAM" id="MobiDB-lite"/>
    </source>
</evidence>
<proteinExistence type="predicted"/>
<protein>
    <recommendedName>
        <fullName evidence="4">Conidiation-specific protein 10</fullName>
    </recommendedName>
</protein>
<feature type="compositionally biased region" description="Basic and acidic residues" evidence="1">
    <location>
        <begin position="49"/>
        <end position="66"/>
    </location>
</feature>
<gene>
    <name evidence="2" type="ORF">HK097_006384</name>
</gene>
<dbReference type="Proteomes" id="UP001212841">
    <property type="component" value="Unassembled WGS sequence"/>
</dbReference>
<dbReference type="AlphaFoldDB" id="A0AAD5SLX5"/>